<keyword evidence="2" id="KW-1185">Reference proteome</keyword>
<dbReference type="Proteomes" id="UP000242770">
    <property type="component" value="Unassembled WGS sequence"/>
</dbReference>
<evidence type="ECO:0000313" key="2">
    <source>
        <dbReference type="Proteomes" id="UP000242770"/>
    </source>
</evidence>
<sequence>MSTEATHSQALGAASETPATASLHADNDEHSSIDQAAGPISALALEVLHGRIGCAVFLDEEQQLLLCEDLPCGLAFRDQVGMSSARNAVVPPGNVEQETAAGDAARTASAYDDPSHGYIGSCKYALSIVSVRSMSGLGQLTPSFPRKQCCRSLIPN</sequence>
<evidence type="ECO:0000313" key="1">
    <source>
        <dbReference type="EMBL" id="CDS02060.1"/>
    </source>
</evidence>
<name>A0A0F7RZQ5_9BASI</name>
<gene>
    <name evidence="1" type="primary">SSCI81380.1</name>
</gene>
<dbReference type="AlphaFoldDB" id="A0A0F7RZQ5"/>
<protein>
    <submittedName>
        <fullName evidence="1">Uncharacterized protein</fullName>
    </submittedName>
</protein>
<proteinExistence type="predicted"/>
<dbReference type="EMBL" id="CCFA01004929">
    <property type="protein sequence ID" value="CDS02060.1"/>
    <property type="molecule type" value="Genomic_DNA"/>
</dbReference>
<dbReference type="STRING" id="49012.A0A0F7RZQ5"/>
<organism evidence="1 2">
    <name type="scientific">Sporisorium scitamineum</name>
    <dbReference type="NCBI Taxonomy" id="49012"/>
    <lineage>
        <taxon>Eukaryota</taxon>
        <taxon>Fungi</taxon>
        <taxon>Dikarya</taxon>
        <taxon>Basidiomycota</taxon>
        <taxon>Ustilaginomycotina</taxon>
        <taxon>Ustilaginomycetes</taxon>
        <taxon>Ustilaginales</taxon>
        <taxon>Ustilaginaceae</taxon>
        <taxon>Sporisorium</taxon>
    </lineage>
</organism>
<accession>A0A0F7RZQ5</accession>
<reference evidence="2" key="1">
    <citation type="submission" date="2014-06" db="EMBL/GenBank/DDBJ databases">
        <authorList>
            <person name="Berkman P.J."/>
        </authorList>
    </citation>
    <scope>NUCLEOTIDE SEQUENCE [LARGE SCALE GENOMIC DNA]</scope>
</reference>